<dbReference type="STRING" id="1219077.VAZ01S_051_00170"/>
<evidence type="ECO:0000313" key="2">
    <source>
        <dbReference type="EMBL" id="GAD76752.1"/>
    </source>
</evidence>
<evidence type="ECO:0000313" key="3">
    <source>
        <dbReference type="Proteomes" id="UP000016567"/>
    </source>
</evidence>
<dbReference type="InterPro" id="IPR000182">
    <property type="entry name" value="GNAT_dom"/>
</dbReference>
<protein>
    <recommendedName>
        <fullName evidence="1">N-acetyltransferase domain-containing protein</fullName>
    </recommendedName>
</protein>
<dbReference type="AlphaFoldDB" id="U3AU39"/>
<proteinExistence type="predicted"/>
<dbReference type="OrthoDB" id="9784707at2"/>
<dbReference type="PANTHER" id="PTHR43441">
    <property type="entry name" value="RIBOSOMAL-PROTEIN-SERINE ACETYLTRANSFERASE"/>
    <property type="match status" value="1"/>
</dbReference>
<dbReference type="PANTHER" id="PTHR43441:SF2">
    <property type="entry name" value="FAMILY ACETYLTRANSFERASE, PUTATIVE (AFU_ORTHOLOGUE AFUA_7G00850)-RELATED"/>
    <property type="match status" value="1"/>
</dbReference>
<organism evidence="2 3">
    <name type="scientific">Vibrio azureus NBRC 104587</name>
    <dbReference type="NCBI Taxonomy" id="1219077"/>
    <lineage>
        <taxon>Bacteria</taxon>
        <taxon>Pseudomonadati</taxon>
        <taxon>Pseudomonadota</taxon>
        <taxon>Gammaproteobacteria</taxon>
        <taxon>Vibrionales</taxon>
        <taxon>Vibrionaceae</taxon>
        <taxon>Vibrio</taxon>
    </lineage>
</organism>
<dbReference type="InterPro" id="IPR016181">
    <property type="entry name" value="Acyl_CoA_acyltransferase"/>
</dbReference>
<evidence type="ECO:0000259" key="1">
    <source>
        <dbReference type="Pfam" id="PF13302"/>
    </source>
</evidence>
<gene>
    <name evidence="2" type="ORF">VAZ01S_051_00170</name>
</gene>
<dbReference type="RefSeq" id="WP_021710499.1">
    <property type="nucleotide sequence ID" value="NZ_BAOB01000353.1"/>
</dbReference>
<dbReference type="Gene3D" id="3.40.630.30">
    <property type="match status" value="1"/>
</dbReference>
<feature type="domain" description="N-acetyltransferase" evidence="1">
    <location>
        <begin position="19"/>
        <end position="155"/>
    </location>
</feature>
<dbReference type="InterPro" id="IPR051908">
    <property type="entry name" value="Ribosomal_N-acetyltransferase"/>
</dbReference>
<dbReference type="Pfam" id="PF13302">
    <property type="entry name" value="Acetyltransf_3"/>
    <property type="match status" value="1"/>
</dbReference>
<dbReference type="EMBL" id="BATL01000051">
    <property type="protein sequence ID" value="GAD76752.1"/>
    <property type="molecule type" value="Genomic_DNA"/>
</dbReference>
<dbReference type="eggNOG" id="COG1670">
    <property type="taxonomic scope" value="Bacteria"/>
</dbReference>
<keyword evidence="3" id="KW-1185">Reference proteome</keyword>
<name>U3AU39_9VIBR</name>
<dbReference type="SUPFAM" id="SSF55729">
    <property type="entry name" value="Acyl-CoA N-acyltransferases (Nat)"/>
    <property type="match status" value="1"/>
</dbReference>
<reference evidence="2 3" key="1">
    <citation type="submission" date="2013-09" db="EMBL/GenBank/DDBJ databases">
        <title>Whole genome shotgun sequence of Vibrio azureus NBRC 104587.</title>
        <authorList>
            <person name="Isaki S."/>
            <person name="Hosoyama A."/>
            <person name="Numata M."/>
            <person name="Hashimoto M."/>
            <person name="Hosoyama Y."/>
            <person name="Tsuchikane K."/>
            <person name="Noguchi M."/>
            <person name="Hirakata S."/>
            <person name="Ichikawa N."/>
            <person name="Ohji S."/>
            <person name="Yamazoe A."/>
            <person name="Fujita N."/>
        </authorList>
    </citation>
    <scope>NUCLEOTIDE SEQUENCE [LARGE SCALE GENOMIC DNA]</scope>
    <source>
        <strain evidence="2 3">NBRC 104587</strain>
    </source>
</reference>
<comment type="caution">
    <text evidence="2">The sequence shown here is derived from an EMBL/GenBank/DDBJ whole genome shotgun (WGS) entry which is preliminary data.</text>
</comment>
<dbReference type="GO" id="GO:0005737">
    <property type="term" value="C:cytoplasm"/>
    <property type="evidence" value="ECO:0007669"/>
    <property type="project" value="TreeGrafter"/>
</dbReference>
<accession>U3AU39</accession>
<dbReference type="Proteomes" id="UP000016567">
    <property type="component" value="Unassembled WGS sequence"/>
</dbReference>
<dbReference type="GO" id="GO:1990189">
    <property type="term" value="F:protein N-terminal-serine acetyltransferase activity"/>
    <property type="evidence" value="ECO:0007669"/>
    <property type="project" value="TreeGrafter"/>
</dbReference>
<dbReference type="GO" id="GO:0008999">
    <property type="term" value="F:protein-N-terminal-alanine acetyltransferase activity"/>
    <property type="evidence" value="ECO:0007669"/>
    <property type="project" value="TreeGrafter"/>
</dbReference>
<sequence>MYQGYQQNLSLMISPWLSVEPLCTSHASGLLKAVNSSRENLSLYLPWVNTVRTERGAINYIKDRIGIPLPEVFWVALMRNGVFIGVFGIKGLNTENGSAEIAYWLTEAGRGYGVIGAVLNTFLPLIRKRGKIQTLQFQCMENNPASIKIAQRAGAVFKDYISHEFYGLGADKQLGVYELYLACSDDQDKC</sequence>